<keyword evidence="2" id="KW-0479">Metal-binding</keyword>
<dbReference type="InterPro" id="IPR008947">
    <property type="entry name" value="PLipase_C/P1_nuclease_dom_sf"/>
</dbReference>
<dbReference type="EMBL" id="BJXH01000042">
    <property type="protein sequence ID" value="GEM69599.1"/>
    <property type="molecule type" value="Genomic_DNA"/>
</dbReference>
<evidence type="ECO:0000256" key="4">
    <source>
        <dbReference type="ARBA" id="ARBA00022801"/>
    </source>
</evidence>
<dbReference type="Pfam" id="PF02265">
    <property type="entry name" value="S1-P1_nuclease"/>
    <property type="match status" value="1"/>
</dbReference>
<evidence type="ECO:0000313" key="8">
    <source>
        <dbReference type="EMBL" id="GEM69599.1"/>
    </source>
</evidence>
<name>A0ABQ0W6N7_9SPHI</name>
<keyword evidence="9" id="KW-1185">Reference proteome</keyword>
<evidence type="ECO:0000256" key="1">
    <source>
        <dbReference type="ARBA" id="ARBA00022722"/>
    </source>
</evidence>
<dbReference type="PANTHER" id="PTHR33146:SF26">
    <property type="entry name" value="ENDONUCLEASE 4"/>
    <property type="match status" value="1"/>
</dbReference>
<evidence type="ECO:0000313" key="9">
    <source>
        <dbReference type="Proteomes" id="UP000321676"/>
    </source>
</evidence>
<organism evidence="8 9">
    <name type="scientific">Sphingobacterium mizutaii NBRC 14946 = DSM 11724</name>
    <dbReference type="NCBI Taxonomy" id="1220576"/>
    <lineage>
        <taxon>Bacteria</taxon>
        <taxon>Pseudomonadati</taxon>
        <taxon>Bacteroidota</taxon>
        <taxon>Sphingobacteriia</taxon>
        <taxon>Sphingobacteriales</taxon>
        <taxon>Sphingobacteriaceae</taxon>
        <taxon>Sphingobacterium</taxon>
    </lineage>
</organism>
<gene>
    <name evidence="8" type="ORF">SMI01S_32050</name>
</gene>
<dbReference type="InterPro" id="IPR003154">
    <property type="entry name" value="S1/P1nuclease"/>
</dbReference>
<keyword evidence="3 8" id="KW-0255">Endonuclease</keyword>
<dbReference type="PANTHER" id="PTHR33146">
    <property type="entry name" value="ENDONUCLEASE 4"/>
    <property type="match status" value="1"/>
</dbReference>
<proteinExistence type="predicted"/>
<accession>A0ABQ0W6N7</accession>
<evidence type="ECO:0000256" key="2">
    <source>
        <dbReference type="ARBA" id="ARBA00022723"/>
    </source>
</evidence>
<dbReference type="SUPFAM" id="SSF48537">
    <property type="entry name" value="Phospholipase C/P1 nuclease"/>
    <property type="match status" value="1"/>
</dbReference>
<comment type="caution">
    <text evidence="8">The sequence shown here is derived from an EMBL/GenBank/DDBJ whole genome shotgun (WGS) entry which is preliminary data.</text>
</comment>
<protein>
    <submittedName>
        <fullName evidence="8">Endonuclease</fullName>
    </submittedName>
</protein>
<evidence type="ECO:0000256" key="7">
    <source>
        <dbReference type="SAM" id="SignalP"/>
    </source>
</evidence>
<feature type="signal peptide" evidence="7">
    <location>
        <begin position="1"/>
        <end position="25"/>
    </location>
</feature>
<evidence type="ECO:0000256" key="6">
    <source>
        <dbReference type="ARBA" id="ARBA00023180"/>
    </source>
</evidence>
<dbReference type="GO" id="GO:0004519">
    <property type="term" value="F:endonuclease activity"/>
    <property type="evidence" value="ECO:0007669"/>
    <property type="project" value="UniProtKB-KW"/>
</dbReference>
<keyword evidence="4" id="KW-0378">Hydrolase</keyword>
<evidence type="ECO:0000256" key="5">
    <source>
        <dbReference type="ARBA" id="ARBA00023157"/>
    </source>
</evidence>
<keyword evidence="5" id="KW-1015">Disulfide bond</keyword>
<keyword evidence="7" id="KW-0732">Signal</keyword>
<dbReference type="Gene3D" id="1.10.575.10">
    <property type="entry name" value="P1 Nuclease"/>
    <property type="match status" value="1"/>
</dbReference>
<keyword evidence="1" id="KW-0540">Nuclease</keyword>
<evidence type="ECO:0000256" key="3">
    <source>
        <dbReference type="ARBA" id="ARBA00022759"/>
    </source>
</evidence>
<feature type="chain" id="PRO_5046107174" evidence="7">
    <location>
        <begin position="26"/>
        <end position="266"/>
    </location>
</feature>
<dbReference type="Proteomes" id="UP000321676">
    <property type="component" value="Unassembled WGS sequence"/>
</dbReference>
<keyword evidence="6" id="KW-0325">Glycoprotein</keyword>
<sequence>MRNMKLVGRILVFFMLLTQSHHVMAWGMTGHRVISEIAEQHLTRKAKRNIEKLIGHQKIAYWSNWADFIKSSPDSVLLKTGSWHFLNTPGNLTHEQFLLELQNSPEQNLYKAYQRVKKDVANKDLTIEQRRQAFYFMVHLLGDAHQPMHVSRAEDLGGNKIAVTFFGRGSNIHRVWDSDLVDNEKWSYTEYARVLDFEKSFYKQYTNSTLEDWLYESHQMANIIYDDVAKNNKLSYDYIFRFKDPMENALLKAGLRLAKELNEVFG</sequence>
<dbReference type="CDD" id="cd11010">
    <property type="entry name" value="S1-P1_nuclease"/>
    <property type="match status" value="1"/>
</dbReference>
<reference evidence="8 9" key="1">
    <citation type="submission" date="2019-07" db="EMBL/GenBank/DDBJ databases">
        <title>Whole genome shotgun sequence of Sphingobacterium mizutaii NBRC 14946.</title>
        <authorList>
            <person name="Hosoyama A."/>
            <person name="Uohara A."/>
            <person name="Ohji S."/>
            <person name="Ichikawa N."/>
        </authorList>
    </citation>
    <scope>NUCLEOTIDE SEQUENCE [LARGE SCALE GENOMIC DNA]</scope>
    <source>
        <strain evidence="8 9">NBRC 14946</strain>
    </source>
</reference>